<dbReference type="EMBL" id="CP034759">
    <property type="protein sequence ID" value="QBG37667.1"/>
    <property type="molecule type" value="Genomic_DNA"/>
</dbReference>
<protein>
    <submittedName>
        <fullName evidence="2">Crp/Fnr family transcriptional regulator</fullName>
    </submittedName>
</protein>
<dbReference type="OrthoDB" id="9798104at2"/>
<organism evidence="2 3">
    <name type="scientific">Litorilituus sediminis</name>
    <dbReference type="NCBI Taxonomy" id="718192"/>
    <lineage>
        <taxon>Bacteria</taxon>
        <taxon>Pseudomonadati</taxon>
        <taxon>Pseudomonadota</taxon>
        <taxon>Gammaproteobacteria</taxon>
        <taxon>Alteromonadales</taxon>
        <taxon>Colwelliaceae</taxon>
        <taxon>Litorilituus</taxon>
    </lineage>
</organism>
<reference evidence="2 3" key="1">
    <citation type="submission" date="2018-12" db="EMBL/GenBank/DDBJ databases">
        <title>Complete genome of Litorilituus sediminis.</title>
        <authorList>
            <person name="Liu A."/>
            <person name="Rong J."/>
        </authorList>
    </citation>
    <scope>NUCLEOTIDE SEQUENCE [LARGE SCALE GENOMIC DNA]</scope>
    <source>
        <strain evidence="2 3">JCM 17549</strain>
    </source>
</reference>
<feature type="domain" description="Cyclic nucleotide-binding" evidence="1">
    <location>
        <begin position="29"/>
        <end position="109"/>
    </location>
</feature>
<dbReference type="SUPFAM" id="SSF51206">
    <property type="entry name" value="cAMP-binding domain-like"/>
    <property type="match status" value="1"/>
</dbReference>
<dbReference type="Gene3D" id="2.60.120.10">
    <property type="entry name" value="Jelly Rolls"/>
    <property type="match status" value="1"/>
</dbReference>
<evidence type="ECO:0000313" key="2">
    <source>
        <dbReference type="EMBL" id="QBG37667.1"/>
    </source>
</evidence>
<sequence length="187" mass="22035">MPYHALGEICQHCQSLMLALLAENPQLKRRNYRRGDILLMQGNRQELGYYLEQGMLVSSRVNEEGRVRYKEFYFPTELSLLFAEWLRKTPSYYQISALADAQVVEVPLVLLDSLKWQTLRLRLLEQQLLFKEAKEAFLLLNTLEQRYQFLQQYKANWLEAVSNQDLANYLATTPQALSRLKTRIKQS</sequence>
<keyword evidence="3" id="KW-1185">Reference proteome</keyword>
<accession>A0A4P6PD82</accession>
<dbReference type="InterPro" id="IPR018490">
    <property type="entry name" value="cNMP-bd_dom_sf"/>
</dbReference>
<evidence type="ECO:0000313" key="3">
    <source>
        <dbReference type="Proteomes" id="UP000290244"/>
    </source>
</evidence>
<dbReference type="InterPro" id="IPR014710">
    <property type="entry name" value="RmlC-like_jellyroll"/>
</dbReference>
<name>A0A4P6PD82_9GAMM</name>
<dbReference type="KEGG" id="lsd:EMK97_00585"/>
<dbReference type="Proteomes" id="UP000290244">
    <property type="component" value="Chromosome"/>
</dbReference>
<dbReference type="Pfam" id="PF00027">
    <property type="entry name" value="cNMP_binding"/>
    <property type="match status" value="1"/>
</dbReference>
<gene>
    <name evidence="2" type="ORF">EMK97_00585</name>
</gene>
<dbReference type="InterPro" id="IPR000595">
    <property type="entry name" value="cNMP-bd_dom"/>
</dbReference>
<proteinExistence type="predicted"/>
<dbReference type="AlphaFoldDB" id="A0A4P6PD82"/>
<evidence type="ECO:0000259" key="1">
    <source>
        <dbReference type="Pfam" id="PF00027"/>
    </source>
</evidence>